<comment type="caution">
    <text evidence="1">The sequence shown here is derived from an EMBL/GenBank/DDBJ whole genome shotgun (WGS) entry which is preliminary data.</text>
</comment>
<dbReference type="Proteomes" id="UP000320762">
    <property type="component" value="Unassembled WGS sequence"/>
</dbReference>
<name>A0A550BTA6_9AGAR</name>
<dbReference type="AlphaFoldDB" id="A0A550BTA6"/>
<keyword evidence="2" id="KW-1185">Reference proteome</keyword>
<sequence>PLRLRAFLHRSCQRPSVSTDLDHTPAHDLFRELRARLDPGYLEDLAVTTARSCVNLAGSPVVDVDEVLDVLTHAWPALRKFSLENDPFPDIEHQDFQDPYMETRRYATLAGLSPLARRCPRLRILSIPLRVDEDHIPRPLEHDTAHLSVARQVGIDVGKAVVGDKAVEVAAFLVSIFPSVQFVSACDAVATVDDGWKNVEHLINQAGSLLETPSYTQRTT</sequence>
<dbReference type="OrthoDB" id="3255541at2759"/>
<organism evidence="1 2">
    <name type="scientific">Schizophyllum amplum</name>
    <dbReference type="NCBI Taxonomy" id="97359"/>
    <lineage>
        <taxon>Eukaryota</taxon>
        <taxon>Fungi</taxon>
        <taxon>Dikarya</taxon>
        <taxon>Basidiomycota</taxon>
        <taxon>Agaricomycotina</taxon>
        <taxon>Agaricomycetes</taxon>
        <taxon>Agaricomycetidae</taxon>
        <taxon>Agaricales</taxon>
        <taxon>Schizophyllaceae</taxon>
        <taxon>Schizophyllum</taxon>
    </lineage>
</organism>
<proteinExistence type="predicted"/>
<accession>A0A550BTA6</accession>
<evidence type="ECO:0000313" key="1">
    <source>
        <dbReference type="EMBL" id="TRM55751.1"/>
    </source>
</evidence>
<evidence type="ECO:0008006" key="3">
    <source>
        <dbReference type="Google" id="ProtNLM"/>
    </source>
</evidence>
<dbReference type="EMBL" id="VDMD01000099">
    <property type="protein sequence ID" value="TRM55751.1"/>
    <property type="molecule type" value="Genomic_DNA"/>
</dbReference>
<evidence type="ECO:0000313" key="2">
    <source>
        <dbReference type="Proteomes" id="UP000320762"/>
    </source>
</evidence>
<feature type="non-terminal residue" evidence="1">
    <location>
        <position position="1"/>
    </location>
</feature>
<reference evidence="1 2" key="1">
    <citation type="journal article" date="2019" name="New Phytol.">
        <title>Comparative genomics reveals unique wood-decay strategies and fruiting body development in the Schizophyllaceae.</title>
        <authorList>
            <person name="Almasi E."/>
            <person name="Sahu N."/>
            <person name="Krizsan K."/>
            <person name="Balint B."/>
            <person name="Kovacs G.M."/>
            <person name="Kiss B."/>
            <person name="Cseklye J."/>
            <person name="Drula E."/>
            <person name="Henrissat B."/>
            <person name="Nagy I."/>
            <person name="Chovatia M."/>
            <person name="Adam C."/>
            <person name="LaButti K."/>
            <person name="Lipzen A."/>
            <person name="Riley R."/>
            <person name="Grigoriev I.V."/>
            <person name="Nagy L.G."/>
        </authorList>
    </citation>
    <scope>NUCLEOTIDE SEQUENCE [LARGE SCALE GENOMIC DNA]</scope>
    <source>
        <strain evidence="1 2">NL-1724</strain>
    </source>
</reference>
<protein>
    <recommendedName>
        <fullName evidence="3">F-box domain-containing protein</fullName>
    </recommendedName>
</protein>
<gene>
    <name evidence="1" type="ORF">BD626DRAFT_523016</name>
</gene>